<dbReference type="InterPro" id="IPR001841">
    <property type="entry name" value="Znf_RING"/>
</dbReference>
<dbReference type="InterPro" id="IPR013083">
    <property type="entry name" value="Znf_RING/FYVE/PHD"/>
</dbReference>
<dbReference type="PROSITE" id="PS50089">
    <property type="entry name" value="ZF_RING_2"/>
    <property type="match status" value="1"/>
</dbReference>
<dbReference type="GO" id="GO:0051260">
    <property type="term" value="P:protein homooligomerization"/>
    <property type="evidence" value="ECO:0007669"/>
    <property type="project" value="InterPro"/>
</dbReference>
<dbReference type="PROSITE" id="PS00518">
    <property type="entry name" value="ZF_RING_1"/>
    <property type="match status" value="1"/>
</dbReference>
<keyword evidence="3" id="KW-0862">Zinc</keyword>
<dbReference type="SUPFAM" id="SSF54695">
    <property type="entry name" value="POZ domain"/>
    <property type="match status" value="1"/>
</dbReference>
<dbReference type="SMART" id="SM00184">
    <property type="entry name" value="RING"/>
    <property type="match status" value="1"/>
</dbReference>
<proteinExistence type="predicted"/>
<keyword evidence="1" id="KW-0479">Metal-binding</keyword>
<dbReference type="Pfam" id="PF13445">
    <property type="entry name" value="zf-RING_UBOX"/>
    <property type="match status" value="1"/>
</dbReference>
<evidence type="ECO:0000313" key="9">
    <source>
        <dbReference type="Proteomes" id="UP000618051"/>
    </source>
</evidence>
<dbReference type="Pfam" id="PF02214">
    <property type="entry name" value="BTB_2"/>
    <property type="match status" value="1"/>
</dbReference>
<dbReference type="Proteomes" id="UP000618051">
    <property type="component" value="Unassembled WGS sequence"/>
</dbReference>
<dbReference type="CDD" id="cd19767">
    <property type="entry name" value="Bbox2_TRIM13_C-XI"/>
    <property type="match status" value="1"/>
</dbReference>
<reference evidence="7" key="1">
    <citation type="submission" date="2020-10" db="EMBL/GenBank/DDBJ databases">
        <title>Feather gene expression reveals the developmental basis of iridescence in African starlings.</title>
        <authorList>
            <person name="Rubenstein D.R."/>
        </authorList>
    </citation>
    <scope>NUCLEOTIDE SEQUENCE</scope>
    <source>
        <strain evidence="7">SS15</strain>
        <tissue evidence="7">Liver</tissue>
    </source>
</reference>
<feature type="domain" description="B box-type" evidence="6">
    <location>
        <begin position="116"/>
        <end position="158"/>
    </location>
</feature>
<dbReference type="InterPro" id="IPR017907">
    <property type="entry name" value="Znf_RING_CS"/>
</dbReference>
<dbReference type="SUPFAM" id="SSF57850">
    <property type="entry name" value="RING/U-box"/>
    <property type="match status" value="1"/>
</dbReference>
<dbReference type="InterPro" id="IPR003131">
    <property type="entry name" value="T1-type_BTB"/>
</dbReference>
<gene>
    <name evidence="8" type="ORF">IHE44_0005387</name>
    <name evidence="7" type="ORF">IHE44_001080</name>
</gene>
<dbReference type="Pfam" id="PF00643">
    <property type="entry name" value="zf-B_box"/>
    <property type="match status" value="1"/>
</dbReference>
<dbReference type="CDD" id="cd16762">
    <property type="entry name" value="RING-HC_TRIM13_C-V"/>
    <property type="match status" value="1"/>
</dbReference>
<evidence type="ECO:0000313" key="7">
    <source>
        <dbReference type="EMBL" id="KAG0118459.1"/>
    </source>
</evidence>
<evidence type="ECO:0000313" key="8">
    <source>
        <dbReference type="EMBL" id="KAI1241883.1"/>
    </source>
</evidence>
<comment type="caution">
    <text evidence="7">The sequence shown here is derived from an EMBL/GenBank/DDBJ whole genome shotgun (WGS) entry which is preliminary data.</text>
</comment>
<dbReference type="Gene3D" id="3.30.160.60">
    <property type="entry name" value="Classic Zinc Finger"/>
    <property type="match status" value="1"/>
</dbReference>
<evidence type="ECO:0000256" key="4">
    <source>
        <dbReference type="PROSITE-ProRule" id="PRU00024"/>
    </source>
</evidence>
<dbReference type="InterPro" id="IPR000210">
    <property type="entry name" value="BTB/POZ_dom"/>
</dbReference>
<dbReference type="AlphaFoldDB" id="A0A835TVZ6"/>
<dbReference type="OrthoDB" id="6105938at2759"/>
<protein>
    <recommendedName>
        <fullName evidence="10">E3 ubiquitin-protein ligase TRIM13</fullName>
    </recommendedName>
</protein>
<keyword evidence="9" id="KW-1185">Reference proteome</keyword>
<evidence type="ECO:0000259" key="6">
    <source>
        <dbReference type="PROSITE" id="PS50119"/>
    </source>
</evidence>
<organism evidence="7">
    <name type="scientific">Lamprotornis superbus</name>
    <dbReference type="NCBI Taxonomy" id="245042"/>
    <lineage>
        <taxon>Eukaryota</taxon>
        <taxon>Metazoa</taxon>
        <taxon>Chordata</taxon>
        <taxon>Craniata</taxon>
        <taxon>Vertebrata</taxon>
        <taxon>Euteleostomi</taxon>
        <taxon>Archelosauria</taxon>
        <taxon>Archosauria</taxon>
        <taxon>Dinosauria</taxon>
        <taxon>Saurischia</taxon>
        <taxon>Theropoda</taxon>
        <taxon>Coelurosauria</taxon>
        <taxon>Aves</taxon>
        <taxon>Neognathae</taxon>
        <taxon>Neoaves</taxon>
        <taxon>Telluraves</taxon>
        <taxon>Australaves</taxon>
        <taxon>Passeriformes</taxon>
        <taxon>Sturnidae</taxon>
        <taxon>Lamprotornis</taxon>
    </lineage>
</organism>
<dbReference type="SUPFAM" id="SSF57845">
    <property type="entry name" value="B-box zinc-binding domain"/>
    <property type="match status" value="1"/>
</dbReference>
<reference evidence="8" key="3">
    <citation type="submission" date="2022-01" db="EMBL/GenBank/DDBJ databases">
        <authorList>
            <person name="Rubenstein D.R."/>
        </authorList>
    </citation>
    <scope>NUCLEOTIDE SEQUENCE</scope>
    <source>
        <strain evidence="8">SS15</strain>
        <tissue evidence="8">Liver</tissue>
    </source>
</reference>
<keyword evidence="2 4" id="KW-0863">Zinc-finger</keyword>
<evidence type="ECO:0000256" key="2">
    <source>
        <dbReference type="ARBA" id="ARBA00022771"/>
    </source>
</evidence>
<dbReference type="GO" id="GO:0008270">
    <property type="term" value="F:zinc ion binding"/>
    <property type="evidence" value="ECO:0007669"/>
    <property type="project" value="UniProtKB-KW"/>
</dbReference>
<dbReference type="PROSITE" id="PS50119">
    <property type="entry name" value="ZF_BBOX"/>
    <property type="match status" value="1"/>
</dbReference>
<dbReference type="InterPro" id="IPR050143">
    <property type="entry name" value="TRIM/RBCC"/>
</dbReference>
<reference evidence="8 9" key="2">
    <citation type="journal article" date="2021" name="J. Hered.">
        <title>Feather Gene Expression Elucidates the Developmental Basis of Plumage Iridescence in African Starlings.</title>
        <authorList>
            <person name="Rubenstein D.R."/>
            <person name="Corvelo A."/>
            <person name="MacManes M.D."/>
            <person name="Maia R."/>
            <person name="Narzisi G."/>
            <person name="Rousaki A."/>
            <person name="Vandenabeele P."/>
            <person name="Shawkey M.D."/>
            <person name="Solomon J."/>
        </authorList>
    </citation>
    <scope>NUCLEOTIDE SEQUENCE [LARGE SCALE GENOMIC DNA]</scope>
    <source>
        <strain evidence="8">SS15</strain>
    </source>
</reference>
<dbReference type="Gene3D" id="3.30.40.10">
    <property type="entry name" value="Zinc/RING finger domain, C3HC4 (zinc finger)"/>
    <property type="match status" value="1"/>
</dbReference>
<evidence type="ECO:0000256" key="3">
    <source>
        <dbReference type="ARBA" id="ARBA00022833"/>
    </source>
</evidence>
<dbReference type="EMBL" id="JADDUC020000002">
    <property type="protein sequence ID" value="KAI1241883.1"/>
    <property type="molecule type" value="Genomic_DNA"/>
</dbReference>
<dbReference type="PANTHER" id="PTHR24103">
    <property type="entry name" value="E3 UBIQUITIN-PROTEIN LIGASE TRIM"/>
    <property type="match status" value="1"/>
</dbReference>
<evidence type="ECO:0008006" key="10">
    <source>
        <dbReference type="Google" id="ProtNLM"/>
    </source>
</evidence>
<sequence>MVFQVRQLDLIPCSVPKFAGRVGSLDMMELLEEDLTCPICCSLFDDPRVLPCSHNFCRKCLEGILEGNVRNVLWRPSPFKCPTCRKETPVTGVNSLQVNYSLKGIVEKYNKIKVTPKMPVCKVHSGQPLNIFCRTDMQLICGVCATRGDHTKHVFCSIEEAYSQEKRAFETLFQGFETWRCGDALSRLDTLETSKRKALQMLTKDSDKVKEFFEKLQHTLEQKRNEILSDFETMKLAVMQAYDPEINKLNTILQEQRMAFNIAEAFKDVSEPIIFLQQMQEFREKIKVLKETPLPCSTVDISPTMKSFDTSQWNGIKLVDVDKLSLPQESNTFKFKIPAVFSRRFIVNSLIFLLILAVTRMSFVESVIDNLQCWKSQFLTISLSYLADTVEIADHAVFYWEQMTDGASLLREKCKNYTLVVLDNVAQFIAIPKARKNDWMIPGTGFVMQQVAMSSRELVFLSVGGVRFVTRASTLQQFPESRLARMVNDDDLEFKLVNGEFFVDRDGALFSYIMDFLRTLQVSLPTDFSDYQRLQREAEYYGLHPLADLLSQEHLLKPRLEILEVRFSLQEMQAFFRIFGSCSTTIEALAEQITVFTGQQSGQGWNSPFSSQKRLVPLPLERPSHHDVVFLCGTEYSAGDQVVARYVSIKPDNRKLINGTNVLGLLLDSLLKDGFRLISTRTVASEEKVECYTFERMKKAAGLAIMLEAYDNTKLNSTFSGAMNTSYKQYHYRLY</sequence>
<dbReference type="InterPro" id="IPR027370">
    <property type="entry name" value="Znf-RING_euk"/>
</dbReference>
<evidence type="ECO:0000259" key="5">
    <source>
        <dbReference type="PROSITE" id="PS50089"/>
    </source>
</evidence>
<accession>A0A835TVZ6</accession>
<feature type="domain" description="RING-type" evidence="5">
    <location>
        <begin position="37"/>
        <end position="85"/>
    </location>
</feature>
<dbReference type="EMBL" id="JADDUC010000112">
    <property type="protein sequence ID" value="KAG0118459.1"/>
    <property type="molecule type" value="Genomic_DNA"/>
</dbReference>
<dbReference type="Gene3D" id="3.30.710.10">
    <property type="entry name" value="Potassium Channel Kv1.1, Chain A"/>
    <property type="match status" value="1"/>
</dbReference>
<dbReference type="SMART" id="SM00336">
    <property type="entry name" value="BBOX"/>
    <property type="match status" value="1"/>
</dbReference>
<dbReference type="InterPro" id="IPR000315">
    <property type="entry name" value="Znf_B-box"/>
</dbReference>
<dbReference type="SMART" id="SM00225">
    <property type="entry name" value="BTB"/>
    <property type="match status" value="1"/>
</dbReference>
<name>A0A835TVZ6_9PASS</name>
<dbReference type="InterPro" id="IPR011333">
    <property type="entry name" value="SKP1/BTB/POZ_sf"/>
</dbReference>
<evidence type="ECO:0000256" key="1">
    <source>
        <dbReference type="ARBA" id="ARBA00022723"/>
    </source>
</evidence>